<feature type="compositionally biased region" description="Polar residues" evidence="4">
    <location>
        <begin position="427"/>
        <end position="436"/>
    </location>
</feature>
<feature type="compositionally biased region" description="Low complexity" evidence="4">
    <location>
        <begin position="60"/>
        <end position="71"/>
    </location>
</feature>
<sequence length="996" mass="108639">MKTAVLKSTPGTGGLRFEVQSTPTRGHAQKWYMKANHPVEASRWLQALNKSIEWSRREGASSTADGNNASGSGSGNGSQRKSGESEANSVRAPSYRTSGVGGGTATPSIMSFSRSKRSEGESTYSRVERFTSNASSTYAEDSSDSMPQHHRRNGSGLLSVKGGGIGGIGGGGEGSGKESGKETEDSSVEETERFPPFRNSFELQGNTTVAQLELTGQMVMQVMQALPPSASASTSSPQAQAQDIHKALAESLSSTQSLLSEYVQMVKEREEWWKDQLERERQRQDVWEESLRAVVREGEELERELRNKSRRRSTRVTMTESGYGLVGGVSVSEMGTLRGRASFGGLGSPPVVMEEGETPRVASPSAIAAGVGKGIVSLPDGAGVVVTPPPQTSTTTTTTITDSTAEGVTTPKALPGAISPPLPTMAPSPTKQSSAGTTLTVTSPLMAPSVSRPFSLIMNKGGQVETASMVDTDEEDEFFDAIESNTLPNLVVTEEISHRGPATSYEEETLALAAKSAGTGAAVAGVGDEKVGAVVAMKKKLMVIDKEQYGGYAKLRERLKISSDDRPPMSLWAVLKNSIGKDLTKISFPVFFNEPTSMLQRMAEDMEFSECLDAAAAEKDPHRRIAFVAGFAMSNYSSTIGRIAKPFNPMLSETFEYVRLDKEYRYFSEQVSHHPPMSACWAESPKWRYYGEVDAQNKFMGKSFEIRPTGVAHADLLLPEELGPDYPKAKGGFLAGKVVEHYSWKKVTTNISGFILGSPTIDHYGDMIAINVSLLSSLEDGARDAFEISGYVMDMHGTVTYEIAGRWNSQLVARETGTGVGHLHPDVSINSPSNSNSSPSYISNASSKAPEYILLWRNSEKPTAPFNLTPFAITLNDCPDDTLRPYLCPTDCRLRPDQRAFELGRYEHANGLKNKQEELQRATRKAREEGKIEAHRPRWFKAVTEEDTGERVWVPEKVDGERVEYWVRREEVWKSAKEGKKGAWKDVEPIFIEDDP</sequence>
<comment type="caution">
    <text evidence="6">The sequence shown here is derived from an EMBL/GenBank/DDBJ whole genome shotgun (WGS) entry which is preliminary data.</text>
</comment>
<dbReference type="PANTHER" id="PTHR10972:SF205">
    <property type="entry name" value="OXYSTEROL-BINDING PROTEIN 1"/>
    <property type="match status" value="1"/>
</dbReference>
<evidence type="ECO:0000256" key="4">
    <source>
        <dbReference type="SAM" id="MobiDB-lite"/>
    </source>
</evidence>
<dbReference type="GO" id="GO:0006887">
    <property type="term" value="P:exocytosis"/>
    <property type="evidence" value="ECO:0007669"/>
    <property type="project" value="TreeGrafter"/>
</dbReference>
<dbReference type="FunFam" id="2.40.160.120:FF:000001">
    <property type="entry name" value="Oxysterol-binding protein"/>
    <property type="match status" value="1"/>
</dbReference>
<accession>A0AAD5UW30</accession>
<feature type="compositionally biased region" description="Basic and acidic residues" evidence="4">
    <location>
        <begin position="175"/>
        <end position="195"/>
    </location>
</feature>
<dbReference type="GO" id="GO:0034727">
    <property type="term" value="P:piecemeal microautophagy of the nucleus"/>
    <property type="evidence" value="ECO:0007669"/>
    <property type="project" value="TreeGrafter"/>
</dbReference>
<organism evidence="6 7">
    <name type="scientific">Meripilus lineatus</name>
    <dbReference type="NCBI Taxonomy" id="2056292"/>
    <lineage>
        <taxon>Eukaryota</taxon>
        <taxon>Fungi</taxon>
        <taxon>Dikarya</taxon>
        <taxon>Basidiomycota</taxon>
        <taxon>Agaricomycotina</taxon>
        <taxon>Agaricomycetes</taxon>
        <taxon>Polyporales</taxon>
        <taxon>Meripilaceae</taxon>
        <taxon>Meripilus</taxon>
    </lineage>
</organism>
<feature type="region of interest" description="Disordered" evidence="4">
    <location>
        <begin position="406"/>
        <end position="436"/>
    </location>
</feature>
<dbReference type="AlphaFoldDB" id="A0AAD5UW30"/>
<dbReference type="FunFam" id="3.30.70.3490:FF:000033">
    <property type="match status" value="1"/>
</dbReference>
<protein>
    <recommendedName>
        <fullName evidence="5">PH domain-containing protein</fullName>
    </recommendedName>
</protein>
<dbReference type="GO" id="GO:0032934">
    <property type="term" value="F:sterol binding"/>
    <property type="evidence" value="ECO:0007669"/>
    <property type="project" value="TreeGrafter"/>
</dbReference>
<dbReference type="InterPro" id="IPR000648">
    <property type="entry name" value="Oxysterol-bd"/>
</dbReference>
<evidence type="ECO:0000259" key="5">
    <source>
        <dbReference type="PROSITE" id="PS50003"/>
    </source>
</evidence>
<dbReference type="InterPro" id="IPR037239">
    <property type="entry name" value="OSBP_sf"/>
</dbReference>
<reference evidence="6" key="1">
    <citation type="submission" date="2022-07" db="EMBL/GenBank/DDBJ databases">
        <title>Genome Sequence of Physisporinus lineatus.</title>
        <authorList>
            <person name="Buettner E."/>
        </authorList>
    </citation>
    <scope>NUCLEOTIDE SEQUENCE</scope>
    <source>
        <strain evidence="6">VT162</strain>
    </source>
</reference>
<dbReference type="GO" id="GO:0005635">
    <property type="term" value="C:nuclear envelope"/>
    <property type="evidence" value="ECO:0007669"/>
    <property type="project" value="TreeGrafter"/>
</dbReference>
<dbReference type="InterPro" id="IPR001849">
    <property type="entry name" value="PH_domain"/>
</dbReference>
<feature type="region of interest" description="Disordered" evidence="4">
    <location>
        <begin position="1"/>
        <end position="27"/>
    </location>
</feature>
<dbReference type="Gene3D" id="2.40.160.120">
    <property type="match status" value="1"/>
</dbReference>
<dbReference type="PROSITE" id="PS50003">
    <property type="entry name" value="PH_DOMAIN"/>
    <property type="match status" value="1"/>
</dbReference>
<dbReference type="PROSITE" id="PS01013">
    <property type="entry name" value="OSBP"/>
    <property type="match status" value="1"/>
</dbReference>
<dbReference type="SUPFAM" id="SSF144000">
    <property type="entry name" value="Oxysterol-binding protein-like"/>
    <property type="match status" value="1"/>
</dbReference>
<dbReference type="GO" id="GO:0097038">
    <property type="term" value="C:perinuclear endoplasmic reticulum"/>
    <property type="evidence" value="ECO:0007669"/>
    <property type="project" value="TreeGrafter"/>
</dbReference>
<feature type="region of interest" description="Disordered" evidence="4">
    <location>
        <begin position="55"/>
        <end position="199"/>
    </location>
</feature>
<dbReference type="Proteomes" id="UP001212997">
    <property type="component" value="Unassembled WGS sequence"/>
</dbReference>
<evidence type="ECO:0000256" key="3">
    <source>
        <dbReference type="RuleBase" id="RU003844"/>
    </source>
</evidence>
<feature type="compositionally biased region" description="Polar residues" evidence="4">
    <location>
        <begin position="121"/>
        <end position="146"/>
    </location>
</feature>
<dbReference type="PANTHER" id="PTHR10972">
    <property type="entry name" value="OXYSTEROL-BINDING PROTEIN-RELATED"/>
    <property type="match status" value="1"/>
</dbReference>
<evidence type="ECO:0000313" key="6">
    <source>
        <dbReference type="EMBL" id="KAJ3479396.1"/>
    </source>
</evidence>
<evidence type="ECO:0000256" key="2">
    <source>
        <dbReference type="ARBA" id="ARBA00022553"/>
    </source>
</evidence>
<feature type="domain" description="PH" evidence="5">
    <location>
        <begin position="1"/>
        <end position="53"/>
    </location>
</feature>
<dbReference type="GO" id="GO:0120009">
    <property type="term" value="P:intermembrane lipid transfer"/>
    <property type="evidence" value="ECO:0007669"/>
    <property type="project" value="UniProtKB-ARBA"/>
</dbReference>
<comment type="similarity">
    <text evidence="1 3">Belongs to the OSBP family.</text>
</comment>
<keyword evidence="2" id="KW-0597">Phosphoprotein</keyword>
<keyword evidence="7" id="KW-1185">Reference proteome</keyword>
<dbReference type="GO" id="GO:0005829">
    <property type="term" value="C:cytosol"/>
    <property type="evidence" value="ECO:0007669"/>
    <property type="project" value="TreeGrafter"/>
</dbReference>
<dbReference type="Pfam" id="PF01237">
    <property type="entry name" value="Oxysterol_BP"/>
    <property type="match status" value="1"/>
</dbReference>
<gene>
    <name evidence="6" type="ORF">NLI96_g9094</name>
</gene>
<dbReference type="InterPro" id="IPR018494">
    <property type="entry name" value="Oxysterol-bd_CS"/>
</dbReference>
<dbReference type="EMBL" id="JANAWD010000442">
    <property type="protein sequence ID" value="KAJ3479396.1"/>
    <property type="molecule type" value="Genomic_DNA"/>
</dbReference>
<evidence type="ECO:0000256" key="1">
    <source>
        <dbReference type="ARBA" id="ARBA00008842"/>
    </source>
</evidence>
<dbReference type="GO" id="GO:0006897">
    <property type="term" value="P:endocytosis"/>
    <property type="evidence" value="ECO:0007669"/>
    <property type="project" value="TreeGrafter"/>
</dbReference>
<dbReference type="GO" id="GO:0005886">
    <property type="term" value="C:plasma membrane"/>
    <property type="evidence" value="ECO:0007669"/>
    <property type="project" value="TreeGrafter"/>
</dbReference>
<evidence type="ECO:0000313" key="7">
    <source>
        <dbReference type="Proteomes" id="UP001212997"/>
    </source>
</evidence>
<feature type="compositionally biased region" description="Gly residues" evidence="4">
    <location>
        <begin position="161"/>
        <end position="174"/>
    </location>
</feature>
<name>A0AAD5UW30_9APHY</name>
<dbReference type="GO" id="GO:0030011">
    <property type="term" value="P:maintenance of cell polarity"/>
    <property type="evidence" value="ECO:0007669"/>
    <property type="project" value="TreeGrafter"/>
</dbReference>
<proteinExistence type="inferred from homology"/>